<feature type="domain" description="Glucose-methanol-choline oxidoreductase C-terminal" evidence="3">
    <location>
        <begin position="207"/>
        <end position="332"/>
    </location>
</feature>
<dbReference type="PANTHER" id="PTHR11552:SF147">
    <property type="entry name" value="CHOLINE DEHYDROGENASE, MITOCHONDRIAL"/>
    <property type="match status" value="1"/>
</dbReference>
<reference evidence="4 5" key="1">
    <citation type="journal article" date="2019" name="Nat. Ecol. Evol.">
        <title>Megaphylogeny resolves global patterns of mushroom evolution.</title>
        <authorList>
            <person name="Varga T."/>
            <person name="Krizsan K."/>
            <person name="Foldi C."/>
            <person name="Dima B."/>
            <person name="Sanchez-Garcia M."/>
            <person name="Sanchez-Ramirez S."/>
            <person name="Szollosi G.J."/>
            <person name="Szarkandi J.G."/>
            <person name="Papp V."/>
            <person name="Albert L."/>
            <person name="Andreopoulos W."/>
            <person name="Angelini C."/>
            <person name="Antonin V."/>
            <person name="Barry K.W."/>
            <person name="Bougher N.L."/>
            <person name="Buchanan P."/>
            <person name="Buyck B."/>
            <person name="Bense V."/>
            <person name="Catcheside P."/>
            <person name="Chovatia M."/>
            <person name="Cooper J."/>
            <person name="Damon W."/>
            <person name="Desjardin D."/>
            <person name="Finy P."/>
            <person name="Geml J."/>
            <person name="Haridas S."/>
            <person name="Hughes K."/>
            <person name="Justo A."/>
            <person name="Karasinski D."/>
            <person name="Kautmanova I."/>
            <person name="Kiss B."/>
            <person name="Kocsube S."/>
            <person name="Kotiranta H."/>
            <person name="LaButti K.M."/>
            <person name="Lechner B.E."/>
            <person name="Liimatainen K."/>
            <person name="Lipzen A."/>
            <person name="Lukacs Z."/>
            <person name="Mihaltcheva S."/>
            <person name="Morgado L.N."/>
            <person name="Niskanen T."/>
            <person name="Noordeloos M.E."/>
            <person name="Ohm R.A."/>
            <person name="Ortiz-Santana B."/>
            <person name="Ovrebo C."/>
            <person name="Racz N."/>
            <person name="Riley R."/>
            <person name="Savchenko A."/>
            <person name="Shiryaev A."/>
            <person name="Soop K."/>
            <person name="Spirin V."/>
            <person name="Szebenyi C."/>
            <person name="Tomsovsky M."/>
            <person name="Tulloss R.E."/>
            <person name="Uehling J."/>
            <person name="Grigoriev I.V."/>
            <person name="Vagvolgyi C."/>
            <person name="Papp T."/>
            <person name="Martin F.M."/>
            <person name="Miettinen O."/>
            <person name="Hibbett D.S."/>
            <person name="Nagy L.G."/>
        </authorList>
    </citation>
    <scope>NUCLEOTIDE SEQUENCE [LARGE SCALE GENOMIC DNA]</scope>
    <source>
        <strain evidence="4 5">CBS 962.96</strain>
    </source>
</reference>
<dbReference type="InterPro" id="IPR036188">
    <property type="entry name" value="FAD/NAD-bd_sf"/>
</dbReference>
<dbReference type="EMBL" id="ML179289">
    <property type="protein sequence ID" value="THU92050.1"/>
    <property type="molecule type" value="Genomic_DNA"/>
</dbReference>
<evidence type="ECO:0000256" key="1">
    <source>
        <dbReference type="ARBA" id="ARBA00001974"/>
    </source>
</evidence>
<dbReference type="SUPFAM" id="SSF51905">
    <property type="entry name" value="FAD/NAD(P)-binding domain"/>
    <property type="match status" value="1"/>
</dbReference>
<dbReference type="Proteomes" id="UP000297245">
    <property type="component" value="Unassembled WGS sequence"/>
</dbReference>
<comment type="cofactor">
    <cofactor evidence="1">
        <name>FAD</name>
        <dbReference type="ChEBI" id="CHEBI:57692"/>
    </cofactor>
</comment>
<evidence type="ECO:0000256" key="2">
    <source>
        <dbReference type="ARBA" id="ARBA00010790"/>
    </source>
</evidence>
<organism evidence="4 5">
    <name type="scientific">Dendrothele bispora (strain CBS 962.96)</name>
    <dbReference type="NCBI Taxonomy" id="1314807"/>
    <lineage>
        <taxon>Eukaryota</taxon>
        <taxon>Fungi</taxon>
        <taxon>Dikarya</taxon>
        <taxon>Basidiomycota</taxon>
        <taxon>Agaricomycotina</taxon>
        <taxon>Agaricomycetes</taxon>
        <taxon>Agaricomycetidae</taxon>
        <taxon>Agaricales</taxon>
        <taxon>Agaricales incertae sedis</taxon>
        <taxon>Dendrothele</taxon>
    </lineage>
</organism>
<evidence type="ECO:0000259" key="3">
    <source>
        <dbReference type="Pfam" id="PF05199"/>
    </source>
</evidence>
<dbReference type="Gene3D" id="3.30.560.10">
    <property type="entry name" value="Glucose Oxidase, domain 3"/>
    <property type="match status" value="1"/>
</dbReference>
<dbReference type="GO" id="GO:0016614">
    <property type="term" value="F:oxidoreductase activity, acting on CH-OH group of donors"/>
    <property type="evidence" value="ECO:0007669"/>
    <property type="project" value="InterPro"/>
</dbReference>
<comment type="similarity">
    <text evidence="2">Belongs to the GMC oxidoreductase family.</text>
</comment>
<protein>
    <recommendedName>
        <fullName evidence="3">Glucose-methanol-choline oxidoreductase C-terminal domain-containing protein</fullName>
    </recommendedName>
</protein>
<dbReference type="AlphaFoldDB" id="A0A4S8LS33"/>
<keyword evidence="5" id="KW-1185">Reference proteome</keyword>
<dbReference type="GO" id="GO:0050660">
    <property type="term" value="F:flavin adenine dinucleotide binding"/>
    <property type="evidence" value="ECO:0007669"/>
    <property type="project" value="InterPro"/>
</dbReference>
<evidence type="ECO:0000313" key="5">
    <source>
        <dbReference type="Proteomes" id="UP000297245"/>
    </source>
</evidence>
<dbReference type="InterPro" id="IPR012132">
    <property type="entry name" value="GMC_OxRdtase"/>
</dbReference>
<accession>A0A4S8LS33</accession>
<dbReference type="InterPro" id="IPR007867">
    <property type="entry name" value="GMC_OxRtase_C"/>
</dbReference>
<dbReference type="Pfam" id="PF05199">
    <property type="entry name" value="GMC_oxred_C"/>
    <property type="match status" value="1"/>
</dbReference>
<name>A0A4S8LS33_DENBC</name>
<gene>
    <name evidence="4" type="ORF">K435DRAFT_907151</name>
</gene>
<sequence>MPSNGKGPFQVNFTTDIDFRAINSSRELEASGTGGESFKFMDGMRVSTKNQLVEVHVPLPLPHPALNLIHASVMKVKEAPPLTFTAVGVAQSADGLFGIRRILLLYGIGPKDELAHVGKHLHDQPLVPTYYSINSNTIFGDTICELELFTSTLELWEDERTGLFSTSEDANDASSGPRSAHIELLFTNGFAALGDTKQTDEGHFLTGSLTLASAEGGTFTHPNIDYGLLINEFDLVALQQALQDADISLNATPWSSPSPYIIASFGDWAIARDRNLVTVYHPVGTAKMSSDSDATGVTDSRLRVKGIKGVRVVDASIFPSIPECHPQGHVHTVGEKGAQLIKENHGLA</sequence>
<dbReference type="OrthoDB" id="269227at2759"/>
<dbReference type="SUPFAM" id="SSF54373">
    <property type="entry name" value="FAD-linked reductases, C-terminal domain"/>
    <property type="match status" value="1"/>
</dbReference>
<proteinExistence type="inferred from homology"/>
<dbReference type="Gene3D" id="3.50.50.60">
    <property type="entry name" value="FAD/NAD(P)-binding domain"/>
    <property type="match status" value="1"/>
</dbReference>
<evidence type="ECO:0000313" key="4">
    <source>
        <dbReference type="EMBL" id="THU92050.1"/>
    </source>
</evidence>
<dbReference type="PANTHER" id="PTHR11552">
    <property type="entry name" value="GLUCOSE-METHANOL-CHOLINE GMC OXIDOREDUCTASE"/>
    <property type="match status" value="1"/>
</dbReference>